<protein>
    <recommendedName>
        <fullName evidence="4">SAP domain-containing protein</fullName>
    </recommendedName>
</protein>
<feature type="compositionally biased region" description="Low complexity" evidence="1">
    <location>
        <begin position="242"/>
        <end position="264"/>
    </location>
</feature>
<dbReference type="InterPro" id="IPR004242">
    <property type="entry name" value="Transposase_21"/>
</dbReference>
<feature type="region of interest" description="Disordered" evidence="1">
    <location>
        <begin position="786"/>
        <end position="885"/>
    </location>
</feature>
<feature type="compositionally biased region" description="Basic residues" evidence="1">
    <location>
        <begin position="903"/>
        <end position="912"/>
    </location>
</feature>
<feature type="compositionally biased region" description="Basic and acidic residues" evidence="1">
    <location>
        <begin position="1824"/>
        <end position="1833"/>
    </location>
</feature>
<feature type="compositionally biased region" description="Basic residues" evidence="1">
    <location>
        <begin position="73"/>
        <end position="87"/>
    </location>
</feature>
<feature type="region of interest" description="Disordered" evidence="1">
    <location>
        <begin position="425"/>
        <end position="452"/>
    </location>
</feature>
<feature type="compositionally biased region" description="Polar residues" evidence="1">
    <location>
        <begin position="26"/>
        <end position="35"/>
    </location>
</feature>
<dbReference type="Pfam" id="PF02992">
    <property type="entry name" value="Transposase_21"/>
    <property type="match status" value="1"/>
</dbReference>
<feature type="region of interest" description="Disordered" evidence="1">
    <location>
        <begin position="1083"/>
        <end position="1115"/>
    </location>
</feature>
<keyword evidence="3" id="KW-1185">Reference proteome</keyword>
<feature type="region of interest" description="Disordered" evidence="1">
    <location>
        <begin position="725"/>
        <end position="769"/>
    </location>
</feature>
<feature type="compositionally biased region" description="Basic and acidic residues" evidence="1">
    <location>
        <begin position="802"/>
        <end position="815"/>
    </location>
</feature>
<feature type="region of interest" description="Disordered" evidence="1">
    <location>
        <begin position="1"/>
        <end position="120"/>
    </location>
</feature>
<feature type="region of interest" description="Disordered" evidence="1">
    <location>
        <begin position="903"/>
        <end position="927"/>
    </location>
</feature>
<sequence length="2215" mass="248201">MSSSLNTVPKVDFRKANKGKSRARTPPSSRQKSLSPPTPMLPLKRKARQDPATKRIKESEPEPEPEPKSMIKCTKKQKSKKRPKSKKPGQSNLRKAGAQSFYDNPTEQLLTFENSEQPAEQVGLMDCEDNSQDHPVSVETEPSATTPFLFLNQSFTESQSTSTLTGEGSMGMNGLFDEAHLSPLQVDSSEGITANELPEGPLAQSNASVSDALAQSNAIREESNLNEGTKGSENLRVQPVQTSYTPTSEEFTSSSSGSTTPRTGEAASGQLTPSELIISAASTEALIQRDSSVSLLTETEPDTVGSTTPTASYATVAEEPSTEIASLQWDQVESQPIKAEGEIPQSAIQNLPPPQSTNCSTPLTTPIQFLTATPPSELRSSPDPKSSARHPIGAPVPTLLPDQSENPSSSRDAATILIDTGDVITTSNQQDPLPNSSQSDKNLPPSSRLEDQPFTFTAPRLTQPTSGGFLNYAKSIFSAISPWSVQVPGPQTQVPRMPESQLITTTTNTSQKKKWRSKSSYDKRNLLCRTCRSHPCRFCQYRFLLCKVRLPRFRLPRFRLPRSRPQLFLRLNASSEQGVAAHGVVICLVKTVAGYELIFWAFFSANVRQGRTREGASRRLAPTQPAPLSSQLPRTTTVPAASTSTPTPSEPVHVSEEHLWHEVTGERCINAGANPKHAAQRKRPLEPPASSSSGSRHTVPTPRPNLGGDALTKLTDALMKLDHTIPPSHASKRTPHAHPSNKDDDSPCSAPTNGNTVIGSTSVNHRQRATPTTQIVQVVQQNTAELASPVHVDPNGDWLMSEDDRRPGKRPHDQDSNGSDGGSKESDGGSKESDGVLKESDEDSSSEDGNVPPPPKAKKGLKKARLRGPPRHDQNLSSEDEDGFPSVKCDCPQCHLEGCHLRSNSRPKKARRTLQDAKHRDSDDDVEDYAVQHRDRDRVELQRKVRMEVRLLMKTGKNGVALVPSEQCIADFEDSRKEKDGPQLDDFRLDLTGQSTVNAWNKRAAYVFADYFIQQPGNGSYEAKVVPLWESMPKEACSEDEAEIQDGKLLYRKLTPMWRNPAPEVDNWFKTFDLLHMSTRFQANGRQERGRLPHHRLPPDPREKPQKSNYPKSLPSNFYNKTWLSTLDDNERNLLDIQAPVDLTFEDPFIKIAQEFSHKRGRDPRSTTILGDRQQNRSCECQDCAPEGRILSPNEYDAHRARERKRQAVQNRFHETTLLHPEPDTMPDPDPAPDPEDISVKDEVHAQDMDFLDEEEKMGEKWLHSALKRVEERLAENIMHNIKRGSLRFVRNSPNEYTQQLDPELPQNTIVIEYEGWLNDQKLVLQSLELQYAHDPSLHQKITSLLQGLEKEIMAMDGLMDRELKCQLTAIERAGTSQLVNSRDYVIAPTLLLEPLNSIVYLLVVVLHLISGVSLSSCKFFISGFKVALQLADCGRSRKKPHLTYDQTLLNRVEDMINFLKLEPKSKSFDFLDWLARLYNCPGMEEHLDRARKSRSSSSTMSDIWDAPVLKDFKGPDGKSYFNYSGRESQLAFSLNMDGFNPFTNKQAGKQISTCGIYLVCLNLPPELRYRPENVFLVGVVPGPSEPHVHQINHILKPLVDIFIVLWEKGVYLVRMPKYMTGRHVFAVIIPLVCDLPATRKVAGLGGHTFSCFCSECMLTHDDIENIDIKSWERRTQENHREMAHRWKAAKTKAAQKSIFDETGVRWSEMLRLPYWDPMSYIVIDTMHCFYLGLFRRHVMEVWGMSVRTPDGEGLSFDTSKKEPSETDLERGRWIFQNGRDLAQLGLPVLIGLCRELGMRFAGKKSVVVRRLAEAQPSVSLKDPMPKLQDKSSKKQKPSTSVLGMNTLAEIRRDFERIQLPSWVPLPPSHPGETKWGKLHADQWQSLCTVYLPVTLTRLWGGKPHDSREYKMLRNFLHLVNAVKLGSMRITSIKHSEDYEFHMKKYLETLLELYPGAALSPYQHMALHVGQQLRVLDPPMLGAVLLSSGQMEKTMFRKFCMMQNLRSLLNEVTLPSSVHSIIEEFDKTFNSNVKGTLLSERLNEALRGVPIEGSLSLAARNLLIKRFKSESRKILNLPQPQLYCRIYTHGYSFAISTVSLKDSRIMFTKKKSGKWSLGSITEVFSLPSRGGLSGDDLFFCVENFADVTEAEYIPVRTVVTDFPEVLGQFFSLSKKTAALVRLDEILGQVCLGQTDYGDRVFQALPMKKAGFYPGI</sequence>
<feature type="compositionally biased region" description="Basic and acidic residues" evidence="1">
    <location>
        <begin position="913"/>
        <end position="922"/>
    </location>
</feature>
<evidence type="ECO:0000313" key="3">
    <source>
        <dbReference type="Proteomes" id="UP001213000"/>
    </source>
</evidence>
<feature type="compositionally biased region" description="Polar residues" evidence="1">
    <location>
        <begin position="401"/>
        <end position="410"/>
    </location>
</feature>
<feature type="compositionally biased region" description="Basic and acidic residues" evidence="1">
    <location>
        <begin position="822"/>
        <end position="839"/>
    </location>
</feature>
<feature type="compositionally biased region" description="Basic and acidic residues" evidence="1">
    <location>
        <begin position="48"/>
        <end position="69"/>
    </location>
</feature>
<dbReference type="PANTHER" id="PTHR46579">
    <property type="entry name" value="F5/8 TYPE C DOMAIN-CONTAINING PROTEIN-RELATED"/>
    <property type="match status" value="1"/>
</dbReference>
<evidence type="ECO:0008006" key="4">
    <source>
        <dbReference type="Google" id="ProtNLM"/>
    </source>
</evidence>
<feature type="region of interest" description="Disordered" evidence="1">
    <location>
        <begin position="347"/>
        <end position="410"/>
    </location>
</feature>
<feature type="compositionally biased region" description="Basic residues" evidence="1">
    <location>
        <begin position="856"/>
        <end position="869"/>
    </location>
</feature>
<feature type="region of interest" description="Disordered" evidence="1">
    <location>
        <begin position="193"/>
        <end position="272"/>
    </location>
</feature>
<feature type="compositionally biased region" description="Low complexity" evidence="1">
    <location>
        <begin position="635"/>
        <end position="652"/>
    </location>
</feature>
<comment type="caution">
    <text evidence="2">The sequence shown here is derived from an EMBL/GenBank/DDBJ whole genome shotgun (WGS) entry which is preliminary data.</text>
</comment>
<reference evidence="2" key="1">
    <citation type="submission" date="2022-07" db="EMBL/GenBank/DDBJ databases">
        <title>Genome Sequence of Leucocoprinus birnbaumii.</title>
        <authorList>
            <person name="Buettner E."/>
        </authorList>
    </citation>
    <scope>NUCLEOTIDE SEQUENCE</scope>
    <source>
        <strain evidence="2">VT141</strain>
    </source>
</reference>
<feature type="compositionally biased region" description="Polar residues" evidence="1">
    <location>
        <begin position="689"/>
        <end position="698"/>
    </location>
</feature>
<feature type="region of interest" description="Disordered" evidence="1">
    <location>
        <begin position="674"/>
        <end position="710"/>
    </location>
</feature>
<feature type="compositionally biased region" description="Polar residues" evidence="1">
    <location>
        <begin position="203"/>
        <end position="218"/>
    </location>
</feature>
<evidence type="ECO:0000256" key="1">
    <source>
        <dbReference type="SAM" id="MobiDB-lite"/>
    </source>
</evidence>
<feature type="compositionally biased region" description="Basic and acidic residues" evidence="1">
    <location>
        <begin position="1086"/>
        <end position="1106"/>
    </location>
</feature>
<gene>
    <name evidence="2" type="ORF">NP233_g6497</name>
</gene>
<evidence type="ECO:0000313" key="2">
    <source>
        <dbReference type="EMBL" id="KAJ3567228.1"/>
    </source>
</evidence>
<feature type="region of interest" description="Disordered" evidence="1">
    <location>
        <begin position="614"/>
        <end position="655"/>
    </location>
</feature>
<dbReference type="EMBL" id="JANIEX010000428">
    <property type="protein sequence ID" value="KAJ3567228.1"/>
    <property type="molecule type" value="Genomic_DNA"/>
</dbReference>
<feature type="compositionally biased region" description="Polar residues" evidence="1">
    <location>
        <begin position="749"/>
        <end position="764"/>
    </location>
</feature>
<dbReference type="PANTHER" id="PTHR46579:SF1">
    <property type="entry name" value="F5_8 TYPE C DOMAIN-CONTAINING PROTEIN"/>
    <property type="match status" value="1"/>
</dbReference>
<dbReference type="Proteomes" id="UP001213000">
    <property type="component" value="Unassembled WGS sequence"/>
</dbReference>
<organism evidence="2 3">
    <name type="scientific">Leucocoprinus birnbaumii</name>
    <dbReference type="NCBI Taxonomy" id="56174"/>
    <lineage>
        <taxon>Eukaryota</taxon>
        <taxon>Fungi</taxon>
        <taxon>Dikarya</taxon>
        <taxon>Basidiomycota</taxon>
        <taxon>Agaricomycotina</taxon>
        <taxon>Agaricomycetes</taxon>
        <taxon>Agaricomycetidae</taxon>
        <taxon>Agaricales</taxon>
        <taxon>Agaricineae</taxon>
        <taxon>Agaricaceae</taxon>
        <taxon>Leucocoprinus</taxon>
    </lineage>
</organism>
<feature type="region of interest" description="Disordered" evidence="1">
    <location>
        <begin position="1156"/>
        <end position="1178"/>
    </location>
</feature>
<feature type="compositionally biased region" description="Polar residues" evidence="1">
    <location>
        <begin position="356"/>
        <end position="374"/>
    </location>
</feature>
<feature type="compositionally biased region" description="Polar residues" evidence="1">
    <location>
        <begin position="425"/>
        <end position="445"/>
    </location>
</feature>
<name>A0AAD5YQV5_9AGAR</name>
<proteinExistence type="predicted"/>
<feature type="region of interest" description="Disordered" evidence="1">
    <location>
        <begin position="1820"/>
        <end position="1840"/>
    </location>
</feature>
<feature type="compositionally biased region" description="Polar residues" evidence="1">
    <location>
        <begin position="101"/>
        <end position="118"/>
    </location>
</feature>
<accession>A0AAD5YQV5</accession>